<dbReference type="Proteomes" id="UP000202922">
    <property type="component" value="Unassembled WGS sequence"/>
</dbReference>
<gene>
    <name evidence="3" type="ORF">COL8621_00987</name>
</gene>
<evidence type="ECO:0000259" key="2">
    <source>
        <dbReference type="SMART" id="SM00834"/>
    </source>
</evidence>
<feature type="region of interest" description="Disordered" evidence="1">
    <location>
        <begin position="52"/>
        <end position="110"/>
    </location>
</feature>
<sequence length="110" mass="11693">MPIYDYVCKDCGPFTDFAPMAQFAAPCNCPDCDALAPRAILSAPKLAIVGGGVRKAHETNERSADSPRKSTHGPGCSCCSAGGKKRSSGTLHRPDGSKSFPNKRPWMISH</sequence>
<dbReference type="NCBIfam" id="TIGR02605">
    <property type="entry name" value="CxxC_CxxC_SSSS"/>
    <property type="match status" value="1"/>
</dbReference>
<dbReference type="AlphaFoldDB" id="A0A238JRI4"/>
<dbReference type="InterPro" id="IPR013429">
    <property type="entry name" value="Regulatory_FmdB_Zinc_ribbon"/>
</dbReference>
<name>A0A238JRI4_9RHOB</name>
<feature type="compositionally biased region" description="Basic and acidic residues" evidence="1">
    <location>
        <begin position="55"/>
        <end position="68"/>
    </location>
</feature>
<keyword evidence="4" id="KW-1185">Reference proteome</keyword>
<proteinExistence type="predicted"/>
<dbReference type="OrthoDB" id="9813321at2"/>
<dbReference type="Pfam" id="PF09723">
    <property type="entry name" value="Zn_ribbon_8"/>
    <property type="match status" value="1"/>
</dbReference>
<dbReference type="SMART" id="SM00834">
    <property type="entry name" value="CxxC_CXXC_SSSS"/>
    <property type="match status" value="1"/>
</dbReference>
<feature type="domain" description="Putative regulatory protein FmdB zinc ribbon" evidence="2">
    <location>
        <begin position="1"/>
        <end position="41"/>
    </location>
</feature>
<organism evidence="3 4">
    <name type="scientific">Actibacterium lipolyticum</name>
    <dbReference type="NCBI Taxonomy" id="1524263"/>
    <lineage>
        <taxon>Bacteria</taxon>
        <taxon>Pseudomonadati</taxon>
        <taxon>Pseudomonadota</taxon>
        <taxon>Alphaproteobacteria</taxon>
        <taxon>Rhodobacterales</taxon>
        <taxon>Roseobacteraceae</taxon>
        <taxon>Actibacterium</taxon>
    </lineage>
</organism>
<dbReference type="EMBL" id="FXYE01000001">
    <property type="protein sequence ID" value="SMX33261.1"/>
    <property type="molecule type" value="Genomic_DNA"/>
</dbReference>
<accession>A0A238JRI4</accession>
<protein>
    <submittedName>
        <fullName evidence="3">Zinc ribbon domain protein</fullName>
    </submittedName>
</protein>
<evidence type="ECO:0000256" key="1">
    <source>
        <dbReference type="SAM" id="MobiDB-lite"/>
    </source>
</evidence>
<reference evidence="4" key="1">
    <citation type="submission" date="2017-05" db="EMBL/GenBank/DDBJ databases">
        <authorList>
            <person name="Rodrigo-Torres L."/>
            <person name="Arahal R. D."/>
            <person name="Lucena T."/>
        </authorList>
    </citation>
    <scope>NUCLEOTIDE SEQUENCE [LARGE SCALE GENOMIC DNA]</scope>
    <source>
        <strain evidence="4">CECT 8621</strain>
    </source>
</reference>
<dbReference type="RefSeq" id="WP_093966164.1">
    <property type="nucleotide sequence ID" value="NZ_FXYE01000001.1"/>
</dbReference>
<evidence type="ECO:0000313" key="4">
    <source>
        <dbReference type="Proteomes" id="UP000202922"/>
    </source>
</evidence>
<evidence type="ECO:0000313" key="3">
    <source>
        <dbReference type="EMBL" id="SMX33261.1"/>
    </source>
</evidence>